<feature type="compositionally biased region" description="Low complexity" evidence="2">
    <location>
        <begin position="338"/>
        <end position="360"/>
    </location>
</feature>
<name>A0A9D4M806_DREPO</name>
<sequence>MKNNLGGIMVWSLDLDDFNGEFCNKGRYPLLTAINEELGVIKPASVQPDTIDSSKLTILPQDPTNITASQPRNLAADADRKTKPGPQTSGQAVQHGSGLPVVISDAGDRARLSLVPIETFQSPQTVFVYPAPTPAGIHMNMVLPTAQVRQERSTHFPNMRSGANNMIPSDFNTRLLGNFNLSNTLDSIPLNLVHDHPPEVVRIGQVTADQGPPMAGVMHHARPVPDTPLAIVDSAGTALDPHALQAPVIIADTSATRQNMAVAADPTIQIVPLDPHNGHTIHEIHPVGQLEGASVILPQPAHDSRQTRILTRPSARREGISLSDVRPAPTARPFLEISSNSSSSSSSSSSQSQSNSRTISLGGGPSGLGINLQDLFHDNPTSGSSSSVSSAASAGNRQSTPIDRGQSLIPVKVINNPSDISLPPGSSIEAVIPVNSIDNLAEVLASLGSTLPSGSVSSGHSANNLNPDHLMQELDLSNILGGASLGGGSVSGVSSGSTRGSASGVISTGSAVSQPQDHGLDMHGIHGVDSILSHPPSHRDDAVQLQTRSQPSLNPPVDLRALLGLTSPLGNLDSALLSPSSAPQTRAPSRQVVSPSLAIQRQPRVQQTPPNVDEIRRQLLLRQQIQNALRARQRLALQQQPAPRTDQLPLRVAAQTTPAPVINTRALQLAQQRARQQLALRQQQQQQQQQDQLRQQQMEQLLQQQQQQQREQLLQQQRQQQQQQRTTTDLSQLTDEQLRRVLNRLDVTTLRRLINSGLLSLTPNVERPTPLAAQPQRPNRSSGVSPQSSVGTVGTQTSGRFRTDVLRPNSAADRGVVFISNNAPSSNLRDRLSSVRNFIS</sequence>
<feature type="region of interest" description="Disordered" evidence="2">
    <location>
        <begin position="576"/>
        <end position="595"/>
    </location>
</feature>
<feature type="compositionally biased region" description="Polar residues" evidence="2">
    <location>
        <begin position="85"/>
        <end position="94"/>
    </location>
</feature>
<gene>
    <name evidence="4" type="ORF">DPMN_034707</name>
</gene>
<evidence type="ECO:0000256" key="2">
    <source>
        <dbReference type="SAM" id="MobiDB-lite"/>
    </source>
</evidence>
<evidence type="ECO:0000313" key="4">
    <source>
        <dbReference type="EMBL" id="KAH3871504.1"/>
    </source>
</evidence>
<keyword evidence="5" id="KW-1185">Reference proteome</keyword>
<feature type="region of interest" description="Disordered" evidence="2">
    <location>
        <begin position="761"/>
        <end position="807"/>
    </location>
</feature>
<feature type="compositionally biased region" description="Low complexity" evidence="2">
    <location>
        <begin position="382"/>
        <end position="395"/>
    </location>
</feature>
<organism evidence="4 5">
    <name type="scientific">Dreissena polymorpha</name>
    <name type="common">Zebra mussel</name>
    <name type="synonym">Mytilus polymorpha</name>
    <dbReference type="NCBI Taxonomy" id="45954"/>
    <lineage>
        <taxon>Eukaryota</taxon>
        <taxon>Metazoa</taxon>
        <taxon>Spiralia</taxon>
        <taxon>Lophotrochozoa</taxon>
        <taxon>Mollusca</taxon>
        <taxon>Bivalvia</taxon>
        <taxon>Autobranchia</taxon>
        <taxon>Heteroconchia</taxon>
        <taxon>Euheterodonta</taxon>
        <taxon>Imparidentia</taxon>
        <taxon>Neoheterodontei</taxon>
        <taxon>Myida</taxon>
        <taxon>Dreissenoidea</taxon>
        <taxon>Dreissenidae</taxon>
        <taxon>Dreissena</taxon>
    </lineage>
</organism>
<feature type="compositionally biased region" description="Polar residues" evidence="2">
    <location>
        <begin position="584"/>
        <end position="595"/>
    </location>
</feature>
<comment type="caution">
    <text evidence="4">The sequence shown here is derived from an EMBL/GenBank/DDBJ whole genome shotgun (WGS) entry which is preliminary data.</text>
</comment>
<feature type="domain" description="GH18" evidence="3">
    <location>
        <begin position="1"/>
        <end position="41"/>
    </location>
</feature>
<accession>A0A9D4M806</accession>
<dbReference type="AlphaFoldDB" id="A0A9D4M806"/>
<protein>
    <recommendedName>
        <fullName evidence="3">GH18 domain-containing protein</fullName>
    </recommendedName>
</protein>
<evidence type="ECO:0000256" key="1">
    <source>
        <dbReference type="SAM" id="Coils"/>
    </source>
</evidence>
<feature type="compositionally biased region" description="Low complexity" evidence="2">
    <location>
        <begin position="491"/>
        <end position="504"/>
    </location>
</feature>
<feature type="compositionally biased region" description="Polar residues" evidence="2">
    <location>
        <begin position="776"/>
        <end position="800"/>
    </location>
</feature>
<dbReference type="EMBL" id="JAIWYP010000002">
    <property type="protein sequence ID" value="KAH3871504.1"/>
    <property type="molecule type" value="Genomic_DNA"/>
</dbReference>
<dbReference type="Proteomes" id="UP000828390">
    <property type="component" value="Unassembled WGS sequence"/>
</dbReference>
<reference evidence="4" key="1">
    <citation type="journal article" date="2019" name="bioRxiv">
        <title>The Genome of the Zebra Mussel, Dreissena polymorpha: A Resource for Invasive Species Research.</title>
        <authorList>
            <person name="McCartney M.A."/>
            <person name="Auch B."/>
            <person name="Kono T."/>
            <person name="Mallez S."/>
            <person name="Zhang Y."/>
            <person name="Obille A."/>
            <person name="Becker A."/>
            <person name="Abrahante J.E."/>
            <person name="Garbe J."/>
            <person name="Badalamenti J.P."/>
            <person name="Herman A."/>
            <person name="Mangelson H."/>
            <person name="Liachko I."/>
            <person name="Sullivan S."/>
            <person name="Sone E.D."/>
            <person name="Koren S."/>
            <person name="Silverstein K.A.T."/>
            <person name="Beckman K.B."/>
            <person name="Gohl D.M."/>
        </authorList>
    </citation>
    <scope>NUCLEOTIDE SEQUENCE</scope>
    <source>
        <strain evidence="4">Duluth1</strain>
        <tissue evidence="4">Whole animal</tissue>
    </source>
</reference>
<dbReference type="GO" id="GO:0005975">
    <property type="term" value="P:carbohydrate metabolic process"/>
    <property type="evidence" value="ECO:0007669"/>
    <property type="project" value="InterPro"/>
</dbReference>
<keyword evidence="1" id="KW-0175">Coiled coil</keyword>
<reference evidence="4" key="2">
    <citation type="submission" date="2020-11" db="EMBL/GenBank/DDBJ databases">
        <authorList>
            <person name="McCartney M.A."/>
            <person name="Auch B."/>
            <person name="Kono T."/>
            <person name="Mallez S."/>
            <person name="Becker A."/>
            <person name="Gohl D.M."/>
            <person name="Silverstein K.A.T."/>
            <person name="Koren S."/>
            <person name="Bechman K.B."/>
            <person name="Herman A."/>
            <person name="Abrahante J.E."/>
            <person name="Garbe J."/>
        </authorList>
    </citation>
    <scope>NUCLEOTIDE SEQUENCE</scope>
    <source>
        <strain evidence="4">Duluth1</strain>
        <tissue evidence="4">Whole animal</tissue>
    </source>
</reference>
<dbReference type="InterPro" id="IPR017853">
    <property type="entry name" value="GH"/>
</dbReference>
<dbReference type="InterPro" id="IPR001223">
    <property type="entry name" value="Glyco_hydro18_cat"/>
</dbReference>
<dbReference type="SUPFAM" id="SSF51445">
    <property type="entry name" value="(Trans)glycosidases"/>
    <property type="match status" value="1"/>
</dbReference>
<feature type="region of interest" description="Disordered" evidence="2">
    <location>
        <begin position="298"/>
        <end position="410"/>
    </location>
</feature>
<evidence type="ECO:0000259" key="3">
    <source>
        <dbReference type="PROSITE" id="PS51910"/>
    </source>
</evidence>
<evidence type="ECO:0000313" key="5">
    <source>
        <dbReference type="Proteomes" id="UP000828390"/>
    </source>
</evidence>
<feature type="compositionally biased region" description="Polar residues" evidence="2">
    <location>
        <begin position="505"/>
        <end position="516"/>
    </location>
</feature>
<feature type="compositionally biased region" description="Polar residues" evidence="2">
    <location>
        <begin position="61"/>
        <end position="72"/>
    </location>
</feature>
<proteinExistence type="predicted"/>
<dbReference type="PROSITE" id="PS51910">
    <property type="entry name" value="GH18_2"/>
    <property type="match status" value="1"/>
</dbReference>
<feature type="coiled-coil region" evidence="1">
    <location>
        <begin position="667"/>
        <end position="724"/>
    </location>
</feature>
<dbReference type="Gene3D" id="3.20.20.80">
    <property type="entry name" value="Glycosidases"/>
    <property type="match status" value="1"/>
</dbReference>
<feature type="region of interest" description="Disordered" evidence="2">
    <location>
        <begin position="488"/>
        <end position="557"/>
    </location>
</feature>
<feature type="region of interest" description="Disordered" evidence="2">
    <location>
        <begin position="61"/>
        <end position="96"/>
    </location>
</feature>